<evidence type="ECO:0000313" key="4">
    <source>
        <dbReference type="Proteomes" id="UP000264179"/>
    </source>
</evidence>
<evidence type="ECO:0000313" key="3">
    <source>
        <dbReference type="EMBL" id="HCW66373.1"/>
    </source>
</evidence>
<gene>
    <name evidence="2" type="ORF">DEF21_17675</name>
    <name evidence="3" type="ORF">DHR80_04000</name>
</gene>
<reference evidence="4 5" key="1">
    <citation type="journal article" date="2018" name="Nat. Biotechnol.">
        <title>A standardized bacterial taxonomy based on genome phylogeny substantially revises the tree of life.</title>
        <authorList>
            <person name="Parks D.H."/>
            <person name="Chuvochina M."/>
            <person name="Waite D.W."/>
            <person name="Rinke C."/>
            <person name="Skarshewski A."/>
            <person name="Chaumeil P.A."/>
            <person name="Hugenholtz P."/>
        </authorList>
    </citation>
    <scope>NUCLEOTIDE SEQUENCE [LARGE SCALE GENOMIC DNA]</scope>
    <source>
        <strain evidence="2">UBA8707</strain>
        <strain evidence="3">UBA9881</strain>
    </source>
</reference>
<proteinExistence type="predicted"/>
<dbReference type="EMBL" id="DPOP01000036">
    <property type="protein sequence ID" value="HCW66373.1"/>
    <property type="molecule type" value="Genomic_DNA"/>
</dbReference>
<accession>A0A358HX10</accession>
<feature type="domain" description="RES" evidence="1">
    <location>
        <begin position="18"/>
        <end position="143"/>
    </location>
</feature>
<dbReference type="AlphaFoldDB" id="A0A358HX10"/>
<comment type="caution">
    <text evidence="2">The sequence shown here is derived from an EMBL/GenBank/DDBJ whole genome shotgun (WGS) entry which is preliminary data.</text>
</comment>
<protein>
    <recommendedName>
        <fullName evidence="1">RES domain-containing protein</fullName>
    </recommendedName>
</protein>
<dbReference type="RefSeq" id="WP_276654247.1">
    <property type="nucleotide sequence ID" value="NZ_DOOG01000146.1"/>
</dbReference>
<dbReference type="Proteomes" id="UP000264753">
    <property type="component" value="Unassembled WGS sequence"/>
</dbReference>
<evidence type="ECO:0000313" key="2">
    <source>
        <dbReference type="EMBL" id="HBU99713.1"/>
    </source>
</evidence>
<name>A0A358HX10_9PROT</name>
<organism evidence="2 5">
    <name type="scientific">Thalassospira lucentensis</name>
    <dbReference type="NCBI Taxonomy" id="168935"/>
    <lineage>
        <taxon>Bacteria</taxon>
        <taxon>Pseudomonadati</taxon>
        <taxon>Pseudomonadota</taxon>
        <taxon>Alphaproteobacteria</taxon>
        <taxon>Rhodospirillales</taxon>
        <taxon>Thalassospiraceae</taxon>
        <taxon>Thalassospira</taxon>
    </lineage>
</organism>
<evidence type="ECO:0000313" key="5">
    <source>
        <dbReference type="Proteomes" id="UP000264753"/>
    </source>
</evidence>
<dbReference type="EMBL" id="DOOG01000146">
    <property type="protein sequence ID" value="HBU99713.1"/>
    <property type="molecule type" value="Genomic_DNA"/>
</dbReference>
<evidence type="ECO:0000259" key="1">
    <source>
        <dbReference type="SMART" id="SM00953"/>
    </source>
</evidence>
<dbReference type="Pfam" id="PF08808">
    <property type="entry name" value="RES"/>
    <property type="match status" value="1"/>
</dbReference>
<dbReference type="SMART" id="SM00953">
    <property type="entry name" value="RES"/>
    <property type="match status" value="1"/>
</dbReference>
<dbReference type="Proteomes" id="UP000264179">
    <property type="component" value="Unassembled WGS sequence"/>
</dbReference>
<sequence length="154" mass="17267">MTEHTAYRLLKRKWKDAAFDGEGARLYGGRWNSRAKPAIYLAGSQSLAMLEVMVHLNDYRLLSSYILFEVRLPVDQISDMSEDQIPVDWQAHPAPTSTAEIGDAWLDQNAGLALAVPSVIVPREKNYLLNPRHPLFASVAAHATELPFDPDPRL</sequence>
<dbReference type="InterPro" id="IPR014914">
    <property type="entry name" value="RES_dom"/>
</dbReference>